<evidence type="ECO:0000313" key="2">
    <source>
        <dbReference type="EMBL" id="TCN78427.1"/>
    </source>
</evidence>
<dbReference type="RefSeq" id="WP_133040419.1">
    <property type="nucleotide sequence ID" value="NZ_SLWF01000040.1"/>
</dbReference>
<organism evidence="2 3">
    <name type="scientific">Shewanella fodinae</name>
    <dbReference type="NCBI Taxonomy" id="552357"/>
    <lineage>
        <taxon>Bacteria</taxon>
        <taxon>Pseudomonadati</taxon>
        <taxon>Pseudomonadota</taxon>
        <taxon>Gammaproteobacteria</taxon>
        <taxon>Alteromonadales</taxon>
        <taxon>Shewanellaceae</taxon>
        <taxon>Shewanella</taxon>
    </lineage>
</organism>
<dbReference type="EMBL" id="SLWF01000040">
    <property type="protein sequence ID" value="TCN78427.1"/>
    <property type="molecule type" value="Genomic_DNA"/>
</dbReference>
<name>A0A4R2F324_9GAMM</name>
<dbReference type="AlphaFoldDB" id="A0A4R2F324"/>
<dbReference type="OrthoDB" id="6396106at2"/>
<reference evidence="2 3" key="1">
    <citation type="submission" date="2019-03" db="EMBL/GenBank/DDBJ databases">
        <title>Freshwater and sediment microbial communities from various areas in North America, analyzing microbe dynamics in response to fracking.</title>
        <authorList>
            <person name="Lamendella R."/>
        </authorList>
    </citation>
    <scope>NUCLEOTIDE SEQUENCE [LARGE SCALE GENOMIC DNA]</scope>
    <source>
        <strain evidence="2 3">74A</strain>
    </source>
</reference>
<keyword evidence="3" id="KW-1185">Reference proteome</keyword>
<protein>
    <recommendedName>
        <fullName evidence="4">DUF805 domain-containing protein</fullName>
    </recommendedName>
</protein>
<evidence type="ECO:0008006" key="4">
    <source>
        <dbReference type="Google" id="ProtNLM"/>
    </source>
</evidence>
<feature type="transmembrane region" description="Helical" evidence="1">
    <location>
        <begin position="234"/>
        <end position="252"/>
    </location>
</feature>
<evidence type="ECO:0000313" key="3">
    <source>
        <dbReference type="Proteomes" id="UP000294832"/>
    </source>
</evidence>
<feature type="transmembrane region" description="Helical" evidence="1">
    <location>
        <begin position="70"/>
        <end position="88"/>
    </location>
</feature>
<feature type="transmembrane region" description="Helical" evidence="1">
    <location>
        <begin position="40"/>
        <end position="58"/>
    </location>
</feature>
<evidence type="ECO:0000256" key="1">
    <source>
        <dbReference type="SAM" id="Phobius"/>
    </source>
</evidence>
<accession>A0A4R2F324</accession>
<proteinExistence type="predicted"/>
<feature type="transmembrane region" description="Helical" evidence="1">
    <location>
        <begin position="16"/>
        <end position="34"/>
    </location>
</feature>
<keyword evidence="1" id="KW-1133">Transmembrane helix</keyword>
<sequence>MLFKSLICFRGFDRGWRHLAISVAAYLLLMLLWLLFGNGYFIWVPGLLLVVAVQASAVRRIRDAGRPLPMAITPILPWLLVLTALSSTAGSSGIYLKIGLVLATLLHLGLALLPAVPSKGAVNRRSYIQGYSGPVDLSPKSNGRRVEPTLGGARTSVSAVMMANTDEQTLTTSVFAETVEKPFVNDDNADDNDPRTDSVWQDEVQPGSLSAMLANWRDVGAEVLQQAWHYRKPLGGFTAVLLLLAVVIVWWLSPATEDNDTAAATVTSHQNDVDVVATRATIKLPDHFGLSLQGDVLSLSWLGDTLTPGVIWDLATAKGDKRCAELVFNDDSRFRPLQVAIVDSNGQVEARFSPLDTKVLINNMALRGSIKLCGYDFSLKGSQAALQADAAFSHYLD</sequence>
<keyword evidence="1" id="KW-0812">Transmembrane</keyword>
<dbReference type="Proteomes" id="UP000294832">
    <property type="component" value="Unassembled WGS sequence"/>
</dbReference>
<keyword evidence="1" id="KW-0472">Membrane</keyword>
<comment type="caution">
    <text evidence="2">The sequence shown here is derived from an EMBL/GenBank/DDBJ whole genome shotgun (WGS) entry which is preliminary data.</text>
</comment>
<gene>
    <name evidence="2" type="ORF">EDC91_14016</name>
</gene>
<feature type="transmembrane region" description="Helical" evidence="1">
    <location>
        <begin position="94"/>
        <end position="116"/>
    </location>
</feature>